<dbReference type="VEuPathDB" id="FungiDB:TAPDE_002119"/>
<proteinExistence type="inferred from homology"/>
<evidence type="ECO:0000313" key="5">
    <source>
        <dbReference type="Proteomes" id="UP000013776"/>
    </source>
</evidence>
<gene>
    <name evidence="4" type="ORF">TAPDE_002119</name>
</gene>
<dbReference type="PANTHER" id="PTHR22932">
    <property type="entry name" value="TELOMERASE-BINDING PROTEIN P23 HSP90 CO-CHAPERONE"/>
    <property type="match status" value="1"/>
</dbReference>
<feature type="domain" description="CS" evidence="3">
    <location>
        <begin position="4"/>
        <end position="100"/>
    </location>
</feature>
<evidence type="ECO:0000256" key="2">
    <source>
        <dbReference type="SAM" id="MobiDB-lite"/>
    </source>
</evidence>
<feature type="region of interest" description="Disordered" evidence="2">
    <location>
        <begin position="166"/>
        <end position="216"/>
    </location>
</feature>
<dbReference type="GO" id="GO:0051131">
    <property type="term" value="P:chaperone-mediated protein complex assembly"/>
    <property type="evidence" value="ECO:0007669"/>
    <property type="project" value="TreeGrafter"/>
</dbReference>
<dbReference type="GO" id="GO:0006457">
    <property type="term" value="P:protein folding"/>
    <property type="evidence" value="ECO:0007669"/>
    <property type="project" value="TreeGrafter"/>
</dbReference>
<protein>
    <submittedName>
        <fullName evidence="4">Wos2</fullName>
    </submittedName>
</protein>
<dbReference type="InterPro" id="IPR007052">
    <property type="entry name" value="CS_dom"/>
</dbReference>
<reference evidence="4 5" key="1">
    <citation type="journal article" date="2013" name="MBio">
        <title>Genome sequencing of the plant pathogen Taphrina deformans, the causal agent of peach leaf curl.</title>
        <authorList>
            <person name="Cisse O.H."/>
            <person name="Almeida J.M.G.C.F."/>
            <person name="Fonseca A."/>
            <person name="Kumar A.A."/>
            <person name="Salojaervi J."/>
            <person name="Overmyer K."/>
            <person name="Hauser P.M."/>
            <person name="Pagni M."/>
        </authorList>
    </citation>
    <scope>NUCLEOTIDE SEQUENCE [LARGE SCALE GENOMIC DNA]</scope>
    <source>
        <strain evidence="5">PYCC 5710 / ATCC 11124 / CBS 356.35 / IMI 108563 / JCM 9778 / NBRC 8474</strain>
    </source>
</reference>
<dbReference type="InterPro" id="IPR008978">
    <property type="entry name" value="HSP20-like_chaperone"/>
</dbReference>
<organism evidence="4 5">
    <name type="scientific">Taphrina deformans (strain PYCC 5710 / ATCC 11124 / CBS 356.35 / IMI 108563 / JCM 9778 / NBRC 8474)</name>
    <name type="common">Peach leaf curl fungus</name>
    <name type="synonym">Lalaria deformans</name>
    <dbReference type="NCBI Taxonomy" id="1097556"/>
    <lineage>
        <taxon>Eukaryota</taxon>
        <taxon>Fungi</taxon>
        <taxon>Dikarya</taxon>
        <taxon>Ascomycota</taxon>
        <taxon>Taphrinomycotina</taxon>
        <taxon>Taphrinomycetes</taxon>
        <taxon>Taphrinales</taxon>
        <taxon>Taphrinaceae</taxon>
        <taxon>Taphrina</taxon>
    </lineage>
</organism>
<dbReference type="Gene3D" id="2.60.40.790">
    <property type="match status" value="1"/>
</dbReference>
<evidence type="ECO:0000313" key="4">
    <source>
        <dbReference type="EMBL" id="CCG82173.1"/>
    </source>
</evidence>
<dbReference type="eggNOG" id="KOG3158">
    <property type="taxonomic scope" value="Eukaryota"/>
</dbReference>
<comment type="caution">
    <text evidence="4">The sequence shown here is derived from an EMBL/GenBank/DDBJ whole genome shotgun (WGS) entry which is preliminary data.</text>
</comment>
<dbReference type="Proteomes" id="UP000013776">
    <property type="component" value="Unassembled WGS sequence"/>
</dbReference>
<dbReference type="PANTHER" id="PTHR22932:SF1">
    <property type="entry name" value="CO-CHAPERONE PROTEIN DAF-41"/>
    <property type="match status" value="1"/>
</dbReference>
<dbReference type="GO" id="GO:0051879">
    <property type="term" value="F:Hsp90 protein binding"/>
    <property type="evidence" value="ECO:0007669"/>
    <property type="project" value="InterPro"/>
</dbReference>
<dbReference type="STRING" id="1097556.R4X941"/>
<feature type="compositionally biased region" description="Gly residues" evidence="2">
    <location>
        <begin position="184"/>
        <end position="196"/>
    </location>
</feature>
<dbReference type="GO" id="GO:0005634">
    <property type="term" value="C:nucleus"/>
    <property type="evidence" value="ECO:0007669"/>
    <property type="project" value="TreeGrafter"/>
</dbReference>
<dbReference type="GO" id="GO:0051087">
    <property type="term" value="F:protein-folding chaperone binding"/>
    <property type="evidence" value="ECO:0007669"/>
    <property type="project" value="TreeGrafter"/>
</dbReference>
<evidence type="ECO:0000259" key="3">
    <source>
        <dbReference type="PROSITE" id="PS51203"/>
    </source>
</evidence>
<dbReference type="GO" id="GO:0005829">
    <property type="term" value="C:cytosol"/>
    <property type="evidence" value="ECO:0007669"/>
    <property type="project" value="TreeGrafter"/>
</dbReference>
<dbReference type="CDD" id="cd06465">
    <property type="entry name" value="p23_hB-ind1_like"/>
    <property type="match status" value="1"/>
</dbReference>
<accession>R4X941</accession>
<name>R4X941_TAPDE</name>
<dbReference type="InterPro" id="IPR045250">
    <property type="entry name" value="p23-like"/>
</dbReference>
<dbReference type="AlphaFoldDB" id="R4X941"/>
<dbReference type="PROSITE" id="PS51203">
    <property type="entry name" value="CS"/>
    <property type="match status" value="1"/>
</dbReference>
<dbReference type="OrthoDB" id="1564555at2759"/>
<evidence type="ECO:0000256" key="1">
    <source>
        <dbReference type="ARBA" id="ARBA00025733"/>
    </source>
</evidence>
<dbReference type="SUPFAM" id="SSF49764">
    <property type="entry name" value="HSP20-like chaperones"/>
    <property type="match status" value="1"/>
</dbReference>
<comment type="similarity">
    <text evidence="1">Belongs to the p23/wos2 family.</text>
</comment>
<feature type="compositionally biased region" description="Acidic residues" evidence="2">
    <location>
        <begin position="197"/>
        <end position="209"/>
    </location>
</feature>
<sequence>MSTPQVPEVRWAQRSSESEHEKNIVYLTIVTPDIVKPEISIEAKKMSVSGSDKHGKSYKLDLDLYAEIEPKETKQRNTDLNLFFVLQKKEDKADFWPRLSASKEKLHNVRTDFDKWVDEDEQDEVPELPDVGAMGGAGGSPDMASMMGGAGGMGGLDFSKLAGMGGAGGAGGQPDFAEMMKSMGGAGGMEGMGGAEDGGDSDDDEDMPALEEIKKD</sequence>
<keyword evidence="5" id="KW-1185">Reference proteome</keyword>
<dbReference type="EMBL" id="CAHR02000072">
    <property type="protein sequence ID" value="CCG82173.1"/>
    <property type="molecule type" value="Genomic_DNA"/>
</dbReference>